<sequence length="2792" mass="282015">MKLDEITFQWLVIFSLLGSLSPLTPASAQPITPAADGTNTVVTPEGDRLDISGGSLSQDGANLFHSFQQFGLSQGQIANFLSNPEIRNILGRVVGGDASYINGLIQITGGNSNLFLMNPAGILFGANAQLNVMGDFTATTATAIGLGESWFNGFGDNNYAALVGTPSAFNFSISQPGSIVNLGNLSLEPGQNLTLLGGNVLNIGTLSSPGGTITLAAVPGESLVRISQAGHLLSLEVSNAQSDPTSLMPVSLPELLTGGGTTHANQVQVNPDGTIALTSSGPAIPMTGGTAIASGTLDVSGETGGTVQVLGEKVGAIASEINASGIQGGGTILLGGEYRGQGPIPTALYTFVSSDSTLNTDAGTVGDGGRVILWADDTTRFDGHITARGGAAGGNGGFVEVSGKQNLIFRGNVDVSAPNGNLGSLLLDPENIIIVDGNGGAEDSELDDSNIFSLEGTGDFTISEQKLESLEGNADITLEASNDITIEDLSDNELTFKSGEGAITFNADADRDGSGSFSMNEGDSILAGKRAVTIYGVSITAGTIRTEDWATGQDGPGGNVTLTAQESIDISRIRSMSANGDAGDIILELTETGGTIVTGNLEAYTYYNGDGGTVDINANGGDIQTGHIETFANVPLSESQGGADIIITGGNISVGDLNAGNQGVDDAKYGGSITISGAGNISTGSINSAGNLIGGNIRLTATAGTVSVGNLQSQSNAGDAGDVTLTALGDIVTSEISSYGQNLGGHINITSEWGAIDTTAGTISSYTTGHSYEYGIGGNITIVAPGDITTGNIRSSGWVNGGEITITSDYGVIDTTWGTLSSYTTGSMGAGGDISLAAQGDITTSDIESYGSNIGGKIKIISSNGLIDTTLGTLSSYNNGPGGTGGTITLESEYNVTTSDIESYGSNIGGDINIISNSGAIDTRAGSLNSFNSSEDGGIGGNITLEALGDIASGNIESYGSDGGGSIAIRSHDGAIDTSAAPLISNSTRGDAGDVTLQAEGNILTNYIRSWTFGDETKKGGNISITSNSGAIDTTAGGTLLSEAIIAPNAAIAEISNSFSSQFANLDAYATNGTGGNITLSAANGITTSHISSFGAANSGNVNLNSSLGDITTNVIFSVSANGNGGSITLNVPQGNISSNHLASYAAQQGGAINITSGGTLNLGEATLNSYSSAGAAGDVTIAVGNSLILGGDASRSAIRSEGYTQGGNITVNSSEGAIAAPGSLDSFSETGTAGTLSLVANTDITTNGIRSEGAQQGGSIAITSTTGAIDASGGGLNSYSSGGTAGNVTLTAPGNITTSTIRSEGYTEGGDITITSNTGAIATDGSLNSYSETGTAGNVALTANTDITTVDISSQGGEQGGSITLTSNAGEIDTSLAALTSTSDQGNAGNVTLEAAGNIVTNYIQSWTFGDETKKGGNISITSNSGAIDTTAGGTLLSEAIIAPNAAIAEISNSFASQFANLDAYATNGTGGNITLSAANGITTSHISSFGAANSGNVNLNSSLGDITTNVIFSVSANGNGGSITLNVPQGNINSNHLASYAAQQGGAINITSGGTLNLGEATLNSYSSAGAAGDVTIAVGNSLILGGDASRSAIRSEGYTQGGNITVNSSEGAIAAPGSLDSFSETGTAGTLSLVANTDITTNGIRSEGAQQGGSIAITSTTGAIDASGGGLNSYSSGGTAGNVTLTAPGNIITSTIRSEGYTEGGDITINSNTGAIATDGSLNSYSETGTAGTVNLSAHADITTNGIRSEGAQQGGSISLESTTGVVDASGGNLDSYSRDGNAGQITVTAEGDIKTGFIRSFTLDDASTSLGGEISLISRSGAINTTAGDLSGEAEIALDGDVSSPEVANAFQHNQANINAYSANGTAGNITLNARNQITTSHISSYAGEGSGNVTLGNSIGDITTGVMFSSTRNGGGGAIAIQAPEGNINIDHIATYSSNGTGGNVNLSASGSVTLNNIASFGNLESGDVTIISDASTITTGAIQTLAPSGTSGNITLNTFSTSGNIQTAELRSSGAEGAGDITVIAEDGSVLTGDIESTSETGDSGNIIVEGSGDVQTGDIRSEGGQNSGDIAVNSSEGSVTTGNIETIAHNGDSGNIAVNAEKDVITGDIRSEASQNSGNIEVNSNSGSVTTGNIETIAHTGDSGNIAVNAEKDILTGDIRSIGGNNSGNIQIESRRGTITTGNIESIAGTGTAGDISLYAEGEINTGNVTSTGALGGGNIELNSKTGEVNTGTVVTNGGQLDISEGSAIAPTEAVRAFVAPRIEQSNVLPPAQQGGNPTATEPRNPVLTVDPGMNLSLVQQNTELQQVLSRTGDSLAITSIGNSDLIELQGLQNNSTLNSMMQAIGISDLKSVTDSISDRTSTTQQIAHALNAITSNPLTVAGGDAVASLEQSRDDEYSEYFGTNFSEGLMNSASLKDALVKITAETGYHFAVVYISALPSQLELILFTADGQPIRKTIPEAPREQLLEVVQQFRSELTNPRRLNSKSYLKSAQQLYNWLIAPIASDLEAAGINTLMFSMDAGLRSLPVAALHDGEQFLVEKYSLSQIPSVSLIDTTYRPLQDTRVLAMGASTFTELSPLPAVPVELTTIADGLWEGEAFINEQFTRENLLQQRQSYPYPIIHLATHGEFKSGSPSESYIQLWDDQLQLDRIREMGWNNPVVELLVLSACRTALGDERAELGFAGLAVQAGVKSALASLWYVSDEGTLALMTEFYTHLTDAKIKAEALREAQIAMIRGEVRMEGGQLLGTGTRGGVTLPSGLQNQRLSFAHPYFWSSFTLIGSPW</sequence>
<evidence type="ECO:0000259" key="1">
    <source>
        <dbReference type="SMART" id="SM00912"/>
    </source>
</evidence>
<dbReference type="Gene3D" id="2.160.20.10">
    <property type="entry name" value="Single-stranded right-handed beta-helix, Pectin lyase-like"/>
    <property type="match status" value="1"/>
</dbReference>
<dbReference type="InterPro" id="IPR008638">
    <property type="entry name" value="FhaB/CdiA-like_TPS"/>
</dbReference>
<dbReference type="PANTHER" id="PTHR10098">
    <property type="entry name" value="RAPSYN-RELATED"/>
    <property type="match status" value="1"/>
</dbReference>
<evidence type="ECO:0000313" key="3">
    <source>
        <dbReference type="Proteomes" id="UP001525961"/>
    </source>
</evidence>
<dbReference type="InterPro" id="IPR011050">
    <property type="entry name" value="Pectin_lyase_fold/virulence"/>
</dbReference>
<dbReference type="Proteomes" id="UP001525961">
    <property type="component" value="Unassembled WGS sequence"/>
</dbReference>
<gene>
    <name evidence="2" type="ORF">NG792_20070</name>
</gene>
<keyword evidence="3" id="KW-1185">Reference proteome</keyword>
<accession>A0ABT2NBD8</accession>
<dbReference type="InterPro" id="IPR012334">
    <property type="entry name" value="Pectin_lyas_fold"/>
</dbReference>
<comment type="caution">
    <text evidence="2">The sequence shown here is derived from an EMBL/GenBank/DDBJ whole genome shotgun (WGS) entry which is preliminary data.</text>
</comment>
<reference evidence="2 3" key="1">
    <citation type="journal article" date="2022" name="Front. Microbiol.">
        <title>High genomic differentiation and limited gene flow indicate recent cryptic speciation within the genus Laspinema (cyanobacteria).</title>
        <authorList>
            <person name="Stanojkovic A."/>
            <person name="Skoupy S."/>
            <person name="Skaloud P."/>
            <person name="Dvorak P."/>
        </authorList>
    </citation>
    <scope>NUCLEOTIDE SEQUENCE [LARGE SCALE GENOMIC DNA]</scope>
    <source>
        <strain evidence="2 3">D3b</strain>
    </source>
</reference>
<feature type="domain" description="Filamentous haemagglutinin FhaB/tRNA nuclease CdiA-like TPS" evidence="1">
    <location>
        <begin position="33"/>
        <end position="147"/>
    </location>
</feature>
<dbReference type="Pfam" id="PF12770">
    <property type="entry name" value="CHAT"/>
    <property type="match status" value="1"/>
</dbReference>
<proteinExistence type="predicted"/>
<dbReference type="EMBL" id="JAMXFA010000031">
    <property type="protein sequence ID" value="MCT7980021.1"/>
    <property type="molecule type" value="Genomic_DNA"/>
</dbReference>
<protein>
    <submittedName>
        <fullName evidence="2">CHAT domain-containing protein</fullName>
    </submittedName>
</protein>
<dbReference type="NCBIfam" id="TIGR01901">
    <property type="entry name" value="adhes_NPXG"/>
    <property type="match status" value="1"/>
</dbReference>
<dbReference type="InterPro" id="IPR024983">
    <property type="entry name" value="CHAT_dom"/>
</dbReference>
<organism evidence="2 3">
    <name type="scientific">Laspinema olomoucense D3b</name>
    <dbReference type="NCBI Taxonomy" id="2953688"/>
    <lineage>
        <taxon>Bacteria</taxon>
        <taxon>Bacillati</taxon>
        <taxon>Cyanobacteriota</taxon>
        <taxon>Cyanophyceae</taxon>
        <taxon>Oscillatoriophycideae</taxon>
        <taxon>Oscillatoriales</taxon>
        <taxon>Laspinemataceae</taxon>
        <taxon>Laspinema</taxon>
        <taxon>Laspinema olomoucense</taxon>
    </lineage>
</organism>
<dbReference type="SMART" id="SM00912">
    <property type="entry name" value="Haemagg_act"/>
    <property type="match status" value="1"/>
</dbReference>
<dbReference type="PANTHER" id="PTHR10098:SF112">
    <property type="entry name" value="SLR0380 PROTEIN"/>
    <property type="match status" value="1"/>
</dbReference>
<evidence type="ECO:0000313" key="2">
    <source>
        <dbReference type="EMBL" id="MCT7980021.1"/>
    </source>
</evidence>
<name>A0ABT2NBD8_9CYAN</name>
<dbReference type="SUPFAM" id="SSF51126">
    <property type="entry name" value="Pectin lyase-like"/>
    <property type="match status" value="1"/>
</dbReference>
<dbReference type="RefSeq" id="WP_261236594.1">
    <property type="nucleotide sequence ID" value="NZ_JAMXFA010000031.1"/>
</dbReference>
<dbReference type="Pfam" id="PF05860">
    <property type="entry name" value="TPS"/>
    <property type="match status" value="1"/>
</dbReference>